<organism evidence="1">
    <name type="scientific">Arundo donax</name>
    <name type="common">Giant reed</name>
    <name type="synonym">Donax arundinaceus</name>
    <dbReference type="NCBI Taxonomy" id="35708"/>
    <lineage>
        <taxon>Eukaryota</taxon>
        <taxon>Viridiplantae</taxon>
        <taxon>Streptophyta</taxon>
        <taxon>Embryophyta</taxon>
        <taxon>Tracheophyta</taxon>
        <taxon>Spermatophyta</taxon>
        <taxon>Magnoliopsida</taxon>
        <taxon>Liliopsida</taxon>
        <taxon>Poales</taxon>
        <taxon>Poaceae</taxon>
        <taxon>PACMAD clade</taxon>
        <taxon>Arundinoideae</taxon>
        <taxon>Arundineae</taxon>
        <taxon>Arundo</taxon>
    </lineage>
</organism>
<sequence length="36" mass="4180">MIATKRKQSSHVGQSLRYIQWRLQQTGPKSVKTTVH</sequence>
<reference evidence="1" key="2">
    <citation type="journal article" date="2015" name="Data Brief">
        <title>Shoot transcriptome of the giant reed, Arundo donax.</title>
        <authorList>
            <person name="Barrero R.A."/>
            <person name="Guerrero F.D."/>
            <person name="Moolhuijzen P."/>
            <person name="Goolsby J.A."/>
            <person name="Tidwell J."/>
            <person name="Bellgard S.E."/>
            <person name="Bellgard M.I."/>
        </authorList>
    </citation>
    <scope>NUCLEOTIDE SEQUENCE</scope>
    <source>
        <tissue evidence="1">Shoot tissue taken approximately 20 cm above the soil surface</tissue>
    </source>
</reference>
<proteinExistence type="predicted"/>
<protein>
    <submittedName>
        <fullName evidence="1">Uncharacterized protein</fullName>
    </submittedName>
</protein>
<name>A0A0A9FFY3_ARUDO</name>
<accession>A0A0A9FFY3</accession>
<dbReference type="EMBL" id="GBRH01190743">
    <property type="protein sequence ID" value="JAE07153.1"/>
    <property type="molecule type" value="Transcribed_RNA"/>
</dbReference>
<evidence type="ECO:0000313" key="1">
    <source>
        <dbReference type="EMBL" id="JAE07153.1"/>
    </source>
</evidence>
<dbReference type="AlphaFoldDB" id="A0A0A9FFY3"/>
<reference evidence="1" key="1">
    <citation type="submission" date="2014-09" db="EMBL/GenBank/DDBJ databases">
        <authorList>
            <person name="Magalhaes I.L.F."/>
            <person name="Oliveira U."/>
            <person name="Santos F.R."/>
            <person name="Vidigal T.H.D.A."/>
            <person name="Brescovit A.D."/>
            <person name="Santos A.J."/>
        </authorList>
    </citation>
    <scope>NUCLEOTIDE SEQUENCE</scope>
    <source>
        <tissue evidence="1">Shoot tissue taken approximately 20 cm above the soil surface</tissue>
    </source>
</reference>